<dbReference type="RefSeq" id="WP_053768708.1">
    <property type="nucleotide sequence ID" value="NZ_CP020572.1"/>
</dbReference>
<evidence type="ECO:0000259" key="1">
    <source>
        <dbReference type="PROSITE" id="PS50003"/>
    </source>
</evidence>
<dbReference type="PROSITE" id="PS50003">
    <property type="entry name" value="PH_DOMAIN"/>
    <property type="match status" value="1"/>
</dbReference>
<evidence type="ECO:0000313" key="3">
    <source>
        <dbReference type="Proteomes" id="UP000037685"/>
    </source>
</evidence>
<comment type="caution">
    <text evidence="2">The sequence shown here is derived from an EMBL/GenBank/DDBJ whole genome shotgun (WGS) entry which is preliminary data.</text>
</comment>
<feature type="domain" description="PH" evidence="1">
    <location>
        <begin position="1"/>
        <end position="25"/>
    </location>
</feature>
<dbReference type="Proteomes" id="UP000037685">
    <property type="component" value="Unassembled WGS sequence"/>
</dbReference>
<protein>
    <recommendedName>
        <fullName evidence="1">PH domain-containing protein</fullName>
    </recommendedName>
</protein>
<gene>
    <name evidence="2" type="ORF">BVI061214_02409</name>
</gene>
<dbReference type="InterPro" id="IPR001849">
    <property type="entry name" value="PH_domain"/>
</dbReference>
<accession>A0A0M9AE41</accession>
<organism evidence="2 3">
    <name type="scientific">Thermus aquaticus</name>
    <dbReference type="NCBI Taxonomy" id="271"/>
    <lineage>
        <taxon>Bacteria</taxon>
        <taxon>Thermotogati</taxon>
        <taxon>Deinococcota</taxon>
        <taxon>Deinococci</taxon>
        <taxon>Thermales</taxon>
        <taxon>Thermaceae</taxon>
        <taxon>Thermus</taxon>
    </lineage>
</organism>
<dbReference type="EMBL" id="LHCI01000107">
    <property type="protein sequence ID" value="KOX88985.1"/>
    <property type="molecule type" value="Genomic_DNA"/>
</dbReference>
<reference evidence="3" key="1">
    <citation type="submission" date="2015-07" db="EMBL/GenBank/DDBJ databases">
        <authorList>
            <person name="Zylicz-Stachula A."/>
            <person name="Jezewska-Frackowiak J."/>
            <person name="Czajkowska E."/>
            <person name="Skowron P.M."/>
        </authorList>
    </citation>
    <scope>NUCLEOTIDE SEQUENCE [LARGE SCALE GENOMIC DNA]</scope>
    <source>
        <strain evidence="3">ATCC 25104 / DSM 625 / JCM 10724 / NBRC 103206 / NCIMB 11243 / YT-1</strain>
    </source>
</reference>
<dbReference type="AlphaFoldDB" id="A0A0M9AE41"/>
<name>A0A0M9AE41_THEAQ</name>
<sequence>MEKVLIFETEEAKVRWMKALEKATFGRALAEEDHGWPKPALRIRGATPSQIMAASTWAGFEPVWEG</sequence>
<proteinExistence type="predicted"/>
<dbReference type="PATRIC" id="fig|271.14.peg.2485"/>
<evidence type="ECO:0000313" key="2">
    <source>
        <dbReference type="EMBL" id="KOX88985.1"/>
    </source>
</evidence>